<comment type="caution">
    <text evidence="2">The sequence shown here is derived from an EMBL/GenBank/DDBJ whole genome shotgun (WGS) entry which is preliminary data.</text>
</comment>
<evidence type="ECO:0000313" key="3">
    <source>
        <dbReference type="Proteomes" id="UP000438429"/>
    </source>
</evidence>
<organism evidence="2 3">
    <name type="scientific">Scophthalmus maximus</name>
    <name type="common">Turbot</name>
    <name type="synonym">Psetta maxima</name>
    <dbReference type="NCBI Taxonomy" id="52904"/>
    <lineage>
        <taxon>Eukaryota</taxon>
        <taxon>Metazoa</taxon>
        <taxon>Chordata</taxon>
        <taxon>Craniata</taxon>
        <taxon>Vertebrata</taxon>
        <taxon>Euteleostomi</taxon>
        <taxon>Actinopterygii</taxon>
        <taxon>Neopterygii</taxon>
        <taxon>Teleostei</taxon>
        <taxon>Neoteleostei</taxon>
        <taxon>Acanthomorphata</taxon>
        <taxon>Carangaria</taxon>
        <taxon>Pleuronectiformes</taxon>
        <taxon>Pleuronectoidei</taxon>
        <taxon>Scophthalmidae</taxon>
        <taxon>Scophthalmus</taxon>
    </lineage>
</organism>
<protein>
    <submittedName>
        <fullName evidence="2">Uncharacterized protein</fullName>
    </submittedName>
</protein>
<dbReference type="Proteomes" id="UP000438429">
    <property type="component" value="Unassembled WGS sequence"/>
</dbReference>
<feature type="region of interest" description="Disordered" evidence="1">
    <location>
        <begin position="1"/>
        <end position="24"/>
    </location>
</feature>
<evidence type="ECO:0000256" key="1">
    <source>
        <dbReference type="SAM" id="MobiDB-lite"/>
    </source>
</evidence>
<reference evidence="2 3" key="1">
    <citation type="submission" date="2019-06" db="EMBL/GenBank/DDBJ databases">
        <title>Draft genomes of female and male turbot (Scophthalmus maximus).</title>
        <authorList>
            <person name="Xu H."/>
            <person name="Xu X.-W."/>
            <person name="Shao C."/>
            <person name="Chen S."/>
        </authorList>
    </citation>
    <scope>NUCLEOTIDE SEQUENCE [LARGE SCALE GENOMIC DNA]</scope>
    <source>
        <strain evidence="2">Ysfricsl-2016a</strain>
        <tissue evidence="2">Blood</tissue>
    </source>
</reference>
<dbReference type="AlphaFoldDB" id="A0A6A4TLR8"/>
<accession>A0A6A4TLR8</accession>
<gene>
    <name evidence="2" type="ORF">F2P81_004279</name>
</gene>
<dbReference type="EMBL" id="VEVO01000004">
    <property type="protein sequence ID" value="KAF0042942.1"/>
    <property type="molecule type" value="Genomic_DNA"/>
</dbReference>
<name>A0A6A4TLR8_SCOMX</name>
<evidence type="ECO:0000313" key="2">
    <source>
        <dbReference type="EMBL" id="KAF0042942.1"/>
    </source>
</evidence>
<sequence length="106" mass="11650">MSRRRRADRQGPTRSLLPPIEGDGSDTAAWHRSAFSLGTVFSANFESRYKTVEKMNDIGNGFHHKLKKAPDNVSVTVYGLISMNCFTMIDSLTGPVIGCLVCSVTK</sequence>
<proteinExistence type="predicted"/>